<keyword evidence="3" id="KW-1185">Reference proteome</keyword>
<dbReference type="AlphaFoldDB" id="A0AAW2BFS7"/>
<sequence length="702" mass="81482">MVLVSPVSMTNRFVVSTIPKPNYERPIQPNYSSALVTPAPRTVTPYTINDPFGPIQSQRSSQVLSRRNRSSYVKKSFIQHISYIEPHIVHIKDPLALAMKVLPEGWHYIPKHPEKNIKYYRDWGRHPSLLKTLTGLKSLSGSELHYSYYDYMDTFEKVLLYQNKNFDHSWFIMFDKKFFGQIPTWFLKWWEMFGLVPQIWPELLQNTLRYFSSRFQITSHNSQFPAILLITVKYRIHWISMWNYAIQNQLLNRLFNRKPLTILLQSQSFVRHEGAFCKGEATSLQESVLVEVTYSNEGSKKEIKQAIQKDEEGLPIFDEHLGRGIPNGVNTFIYTIIKHFVAKPSNITSRIYDQLSNLGCRTLGDYRWYEDVFTTRVMHRSDCNSPFWKEKFINGLPRLFGERVKETLCNPLGVIDYDNLTYGDISSTIHSEGIKMCRDFKIQSQASKSKVKYEVGNFCTQYGLPPIALSKRKSKFRGQESPKKSHRRITASRFYRKQKYSKEDDFYKKGKPSRSKFTGKYEKPTKASGKCFNYGKKGHFSIECRSKAKSLINTLVSDQTSKDEIFRLLNLDHIESDSTNSSNDHEIHQLNQSSSSKPSRDSESSSSPGIDFACRDSCCRNKTINVLNKQVSVLSKQEELLLDLIEQIEDLAIKAQKLSAFNATLVKETSKPEPRNREPKVDLEKIYDRFSKFKKEVTVNDL</sequence>
<evidence type="ECO:0008006" key="4">
    <source>
        <dbReference type="Google" id="ProtNLM"/>
    </source>
</evidence>
<name>A0AAW2BFS7_9ROSI</name>
<gene>
    <name evidence="2" type="ORF">SO802_033923</name>
</gene>
<reference evidence="2 3" key="1">
    <citation type="submission" date="2024-01" db="EMBL/GenBank/DDBJ databases">
        <title>A telomere-to-telomere, gap-free genome of sweet tea (Lithocarpus litseifolius).</title>
        <authorList>
            <person name="Zhou J."/>
        </authorList>
    </citation>
    <scope>NUCLEOTIDE SEQUENCE [LARGE SCALE GENOMIC DNA]</scope>
    <source>
        <strain evidence="2">Zhou-2022a</strain>
        <tissue evidence="2">Leaf</tissue>
    </source>
</reference>
<dbReference type="EMBL" id="JAZDWU010000012">
    <property type="protein sequence ID" value="KAK9984398.1"/>
    <property type="molecule type" value="Genomic_DNA"/>
</dbReference>
<protein>
    <recommendedName>
        <fullName evidence="4">CCHC-type domain-containing protein</fullName>
    </recommendedName>
</protein>
<feature type="region of interest" description="Disordered" evidence="1">
    <location>
        <begin position="577"/>
        <end position="609"/>
    </location>
</feature>
<dbReference type="GO" id="GO:0008270">
    <property type="term" value="F:zinc ion binding"/>
    <property type="evidence" value="ECO:0007669"/>
    <property type="project" value="InterPro"/>
</dbReference>
<dbReference type="Pfam" id="PF22909">
    <property type="entry name" value="Caulimovir_coat_dom"/>
    <property type="match status" value="1"/>
</dbReference>
<evidence type="ECO:0000313" key="2">
    <source>
        <dbReference type="EMBL" id="KAK9984398.1"/>
    </source>
</evidence>
<organism evidence="2 3">
    <name type="scientific">Lithocarpus litseifolius</name>
    <dbReference type="NCBI Taxonomy" id="425828"/>
    <lineage>
        <taxon>Eukaryota</taxon>
        <taxon>Viridiplantae</taxon>
        <taxon>Streptophyta</taxon>
        <taxon>Embryophyta</taxon>
        <taxon>Tracheophyta</taxon>
        <taxon>Spermatophyta</taxon>
        <taxon>Magnoliopsida</taxon>
        <taxon>eudicotyledons</taxon>
        <taxon>Gunneridae</taxon>
        <taxon>Pentapetalae</taxon>
        <taxon>rosids</taxon>
        <taxon>fabids</taxon>
        <taxon>Fagales</taxon>
        <taxon>Fagaceae</taxon>
        <taxon>Lithocarpus</taxon>
    </lineage>
</organism>
<dbReference type="PANTHER" id="PTHR33054:SF9">
    <property type="entry name" value="CCHC-TYPE DOMAIN-CONTAINING PROTEIN"/>
    <property type="match status" value="1"/>
</dbReference>
<dbReference type="PANTHER" id="PTHR33054">
    <property type="entry name" value="CCHC-TYPE DOMAIN-CONTAINING PROTEIN"/>
    <property type="match status" value="1"/>
</dbReference>
<comment type="caution">
    <text evidence="2">The sequence shown here is derived from an EMBL/GenBank/DDBJ whole genome shotgun (WGS) entry which is preliminary data.</text>
</comment>
<evidence type="ECO:0000313" key="3">
    <source>
        <dbReference type="Proteomes" id="UP001459277"/>
    </source>
</evidence>
<dbReference type="Proteomes" id="UP001459277">
    <property type="component" value="Unassembled WGS sequence"/>
</dbReference>
<accession>A0AAW2BFS7</accession>
<dbReference type="SUPFAM" id="SSF57756">
    <property type="entry name" value="Retrovirus zinc finger-like domains"/>
    <property type="match status" value="1"/>
</dbReference>
<dbReference type="GO" id="GO:0003676">
    <property type="term" value="F:nucleic acid binding"/>
    <property type="evidence" value="ECO:0007669"/>
    <property type="project" value="InterPro"/>
</dbReference>
<evidence type="ECO:0000256" key="1">
    <source>
        <dbReference type="SAM" id="MobiDB-lite"/>
    </source>
</evidence>
<proteinExistence type="predicted"/>
<dbReference type="InterPro" id="IPR036875">
    <property type="entry name" value="Znf_CCHC_sf"/>
</dbReference>